<organism evidence="2 3">
    <name type="scientific">Bilophila wadsworthia (strain 3_1_6)</name>
    <dbReference type="NCBI Taxonomy" id="563192"/>
    <lineage>
        <taxon>Bacteria</taxon>
        <taxon>Pseudomonadati</taxon>
        <taxon>Thermodesulfobacteriota</taxon>
        <taxon>Desulfovibrionia</taxon>
        <taxon>Desulfovibrionales</taxon>
        <taxon>Desulfovibrionaceae</taxon>
        <taxon>Bilophila</taxon>
    </lineage>
</organism>
<keyword evidence="3" id="KW-1185">Reference proteome</keyword>
<accession>E5Y6Q3</accession>
<dbReference type="OrthoDB" id="5467452at2"/>
<feature type="transmembrane region" description="Helical" evidence="1">
    <location>
        <begin position="24"/>
        <end position="46"/>
    </location>
</feature>
<reference evidence="2 3" key="1">
    <citation type="submission" date="2010-10" db="EMBL/GenBank/DDBJ databases">
        <authorList>
            <consortium name="The Broad Institute Genome Sequencing Platform"/>
            <person name="Ward D."/>
            <person name="Earl A."/>
            <person name="Feldgarden M."/>
            <person name="Young S.K."/>
            <person name="Gargeya S."/>
            <person name="Zeng Q."/>
            <person name="Alvarado L."/>
            <person name="Berlin A."/>
            <person name="Bochicchio J."/>
            <person name="Chapman S.B."/>
            <person name="Chen Z."/>
            <person name="Freedman E."/>
            <person name="Gellesch M."/>
            <person name="Goldberg J."/>
            <person name="Griggs A."/>
            <person name="Gujja S."/>
            <person name="Heilman E."/>
            <person name="Heiman D."/>
            <person name="Howarth C."/>
            <person name="Mehta T."/>
            <person name="Neiman D."/>
            <person name="Pearson M."/>
            <person name="Roberts A."/>
            <person name="Saif S."/>
            <person name="Shea T."/>
            <person name="Shenoy N."/>
            <person name="Sisk P."/>
            <person name="Stolte C."/>
            <person name="Sykes S."/>
            <person name="White J."/>
            <person name="Yandava C."/>
            <person name="Allen-Vercoe E."/>
            <person name="Sibley C."/>
            <person name="Ambrose C.E."/>
            <person name="Strauss J."/>
            <person name="Daigneault M."/>
            <person name="Haas B."/>
            <person name="Nusbaum C."/>
            <person name="Birren B."/>
        </authorList>
    </citation>
    <scope>NUCLEOTIDE SEQUENCE [LARGE SCALE GENOMIC DNA]</scope>
    <source>
        <strain evidence="2 3">3_1_6</strain>
    </source>
</reference>
<evidence type="ECO:0000313" key="3">
    <source>
        <dbReference type="Proteomes" id="UP000006034"/>
    </source>
</evidence>
<evidence type="ECO:0000256" key="1">
    <source>
        <dbReference type="SAM" id="Phobius"/>
    </source>
</evidence>
<evidence type="ECO:0000313" key="2">
    <source>
        <dbReference type="EMBL" id="EFV44329.1"/>
    </source>
</evidence>
<name>E5Y6Q3_BILW3</name>
<proteinExistence type="predicted"/>
<dbReference type="EMBL" id="ADCP02000001">
    <property type="protein sequence ID" value="EFV44329.1"/>
    <property type="molecule type" value="Genomic_DNA"/>
</dbReference>
<protein>
    <submittedName>
        <fullName evidence="2">Uncharacterized protein</fullName>
    </submittedName>
</protein>
<keyword evidence="1" id="KW-0472">Membrane</keyword>
<reference evidence="2 3" key="2">
    <citation type="submission" date="2013-04" db="EMBL/GenBank/DDBJ databases">
        <title>The Genome Sequence of Bilophila wadsworthia 3_1_6.</title>
        <authorList>
            <consortium name="The Broad Institute Genomics Platform"/>
            <person name="Earl A."/>
            <person name="Ward D."/>
            <person name="Feldgarden M."/>
            <person name="Gevers D."/>
            <person name="Sibley C."/>
            <person name="Strauss J."/>
            <person name="Allen-Vercoe E."/>
            <person name="Walker B."/>
            <person name="Young S."/>
            <person name="Zeng Q."/>
            <person name="Gargeya S."/>
            <person name="Fitzgerald M."/>
            <person name="Haas B."/>
            <person name="Abouelleil A."/>
            <person name="Allen A.W."/>
            <person name="Alvarado L."/>
            <person name="Arachchi H.M."/>
            <person name="Berlin A.M."/>
            <person name="Chapman S.B."/>
            <person name="Gainer-Dewar J."/>
            <person name="Goldberg J."/>
            <person name="Griggs A."/>
            <person name="Gujja S."/>
            <person name="Hansen M."/>
            <person name="Howarth C."/>
            <person name="Imamovic A."/>
            <person name="Ireland A."/>
            <person name="Larimer J."/>
            <person name="McCowan C."/>
            <person name="Murphy C."/>
            <person name="Pearson M."/>
            <person name="Poon T.W."/>
            <person name="Priest M."/>
            <person name="Roberts A."/>
            <person name="Saif S."/>
            <person name="Shea T."/>
            <person name="Sisk P."/>
            <person name="Sykes S."/>
            <person name="Wortman J."/>
            <person name="Nusbaum C."/>
            <person name="Birren B."/>
        </authorList>
    </citation>
    <scope>NUCLEOTIDE SEQUENCE [LARGE SCALE GENOMIC DNA]</scope>
    <source>
        <strain evidence="2 3">3_1_6</strain>
    </source>
</reference>
<dbReference type="AlphaFoldDB" id="E5Y6Q3"/>
<sequence length="96" mass="10086">METAVIDFLFSALAQLAAQYPDAAWLAVALSAVMTVCGLCAVATVWMPVPKETAGPYAAVYRWAHAFAAHFGQNRGAVADGRSETVQAEVKAVTGK</sequence>
<keyword evidence="1" id="KW-0812">Transmembrane</keyword>
<dbReference type="STRING" id="563192.HMPREF0179_01866"/>
<dbReference type="Proteomes" id="UP000006034">
    <property type="component" value="Unassembled WGS sequence"/>
</dbReference>
<comment type="caution">
    <text evidence="2">The sequence shown here is derived from an EMBL/GenBank/DDBJ whole genome shotgun (WGS) entry which is preliminary data.</text>
</comment>
<keyword evidence="1" id="KW-1133">Transmembrane helix</keyword>
<gene>
    <name evidence="2" type="ORF">HMPREF0179_01866</name>
</gene>
<dbReference type="HOGENOM" id="CLU_2354179_0_0_7"/>